<dbReference type="InterPro" id="IPR029058">
    <property type="entry name" value="AB_hydrolase_fold"/>
</dbReference>
<reference evidence="5" key="1">
    <citation type="journal article" date="2014" name="Int. J. Syst. Evol. Microbiol.">
        <title>Complete genome sequence of Corynebacterium casei LMG S-19264T (=DSM 44701T), isolated from a smear-ripened cheese.</title>
        <authorList>
            <consortium name="US DOE Joint Genome Institute (JGI-PGF)"/>
            <person name="Walter F."/>
            <person name="Albersmeier A."/>
            <person name="Kalinowski J."/>
            <person name="Ruckert C."/>
        </authorList>
    </citation>
    <scope>NUCLEOTIDE SEQUENCE</scope>
    <source>
        <strain evidence="5">CGMCC 1.15478</strain>
    </source>
</reference>
<dbReference type="Pfam" id="PF01083">
    <property type="entry name" value="Cutinase"/>
    <property type="match status" value="1"/>
</dbReference>
<dbReference type="PANTHER" id="PTHR33630:SF9">
    <property type="entry name" value="CUTINASE 4"/>
    <property type="match status" value="1"/>
</dbReference>
<dbReference type="AlphaFoldDB" id="A0A916XCZ4"/>
<comment type="caution">
    <text evidence="5">The sequence shown here is derived from an EMBL/GenBank/DDBJ whole genome shotgun (WGS) entry which is preliminary data.</text>
</comment>
<accession>A0A916XCZ4</accession>
<proteinExistence type="inferred from homology"/>
<keyword evidence="4" id="KW-1015">Disulfide bond</keyword>
<evidence type="ECO:0000313" key="6">
    <source>
        <dbReference type="Proteomes" id="UP000641514"/>
    </source>
</evidence>
<comment type="similarity">
    <text evidence="1">Belongs to the cutinase family.</text>
</comment>
<organism evidence="5 6">
    <name type="scientific">Hoyosella rhizosphaerae</name>
    <dbReference type="NCBI Taxonomy" id="1755582"/>
    <lineage>
        <taxon>Bacteria</taxon>
        <taxon>Bacillati</taxon>
        <taxon>Actinomycetota</taxon>
        <taxon>Actinomycetes</taxon>
        <taxon>Mycobacteriales</taxon>
        <taxon>Hoyosellaceae</taxon>
        <taxon>Hoyosella</taxon>
    </lineage>
</organism>
<evidence type="ECO:0000313" key="5">
    <source>
        <dbReference type="EMBL" id="GGC64796.1"/>
    </source>
</evidence>
<reference evidence="5" key="2">
    <citation type="submission" date="2020-09" db="EMBL/GenBank/DDBJ databases">
        <authorList>
            <person name="Sun Q."/>
            <person name="Zhou Y."/>
        </authorList>
    </citation>
    <scope>NUCLEOTIDE SEQUENCE</scope>
    <source>
        <strain evidence="5">CGMCC 1.15478</strain>
    </source>
</reference>
<evidence type="ECO:0000256" key="1">
    <source>
        <dbReference type="ARBA" id="ARBA00007534"/>
    </source>
</evidence>
<keyword evidence="2" id="KW-0719">Serine esterase</keyword>
<name>A0A916XCZ4_9ACTN</name>
<keyword evidence="6" id="KW-1185">Reference proteome</keyword>
<keyword evidence="3" id="KW-0378">Hydrolase</keyword>
<gene>
    <name evidence="5" type="ORF">GCM10011410_16710</name>
</gene>
<dbReference type="Gene3D" id="3.40.50.1820">
    <property type="entry name" value="alpha/beta hydrolase"/>
    <property type="match status" value="1"/>
</dbReference>
<dbReference type="Proteomes" id="UP000641514">
    <property type="component" value="Unassembled WGS sequence"/>
</dbReference>
<evidence type="ECO:0000256" key="4">
    <source>
        <dbReference type="ARBA" id="ARBA00023157"/>
    </source>
</evidence>
<evidence type="ECO:0000256" key="2">
    <source>
        <dbReference type="ARBA" id="ARBA00022487"/>
    </source>
</evidence>
<sequence>MFLLVVAVIVALLVVLIALLVDRVRLPFPGVPLPPTTPPTAEPTQPASCPDVQVIAIPGTWESSAGDDPFNPTANPQSLLLKVTNPLAAEFSGDRAEIYTLPYPAEFRRPGGPPEMSYDESRAIGISEARDVMAARHAECPLTTYALIGFSQGAVIAGDIAAEIGNNNAPVPEDRMLGVALLADGRRDPDAAPTVGPAVAGVGLEVSLAGLPVIPGATLSGKRPGGFGELADRTVQLCAPNDLICDAPLLTDLVLAFNRVVNDYLNNPVHAFYDSFVVDDSGLTATQWTVNWARDLINEAPTPAHS</sequence>
<protein>
    <submittedName>
        <fullName evidence="5">Cutinase</fullName>
    </submittedName>
</protein>
<dbReference type="InterPro" id="IPR000675">
    <property type="entry name" value="Cutinase/axe"/>
</dbReference>
<dbReference type="PANTHER" id="PTHR33630">
    <property type="entry name" value="CUTINASE RV1984C-RELATED-RELATED"/>
    <property type="match status" value="1"/>
</dbReference>
<dbReference type="GO" id="GO:0052689">
    <property type="term" value="F:carboxylic ester hydrolase activity"/>
    <property type="evidence" value="ECO:0007669"/>
    <property type="project" value="UniProtKB-KW"/>
</dbReference>
<dbReference type="SUPFAM" id="SSF53474">
    <property type="entry name" value="alpha/beta-Hydrolases"/>
    <property type="match status" value="1"/>
</dbReference>
<dbReference type="SMART" id="SM01110">
    <property type="entry name" value="Cutinase"/>
    <property type="match status" value="1"/>
</dbReference>
<evidence type="ECO:0000256" key="3">
    <source>
        <dbReference type="ARBA" id="ARBA00022801"/>
    </source>
</evidence>
<dbReference type="EMBL" id="BMJH01000001">
    <property type="protein sequence ID" value="GGC64796.1"/>
    <property type="molecule type" value="Genomic_DNA"/>
</dbReference>